<name>A0A6G9AQL9_9BACT</name>
<gene>
    <name evidence="2" type="ORF">G8759_19465</name>
</gene>
<evidence type="ECO:0000256" key="1">
    <source>
        <dbReference type="SAM" id="SignalP"/>
    </source>
</evidence>
<dbReference type="Proteomes" id="UP000501802">
    <property type="component" value="Chromosome"/>
</dbReference>
<dbReference type="EMBL" id="CP050063">
    <property type="protein sequence ID" value="QIP14634.1"/>
    <property type="molecule type" value="Genomic_DNA"/>
</dbReference>
<feature type="signal peptide" evidence="1">
    <location>
        <begin position="1"/>
        <end position="19"/>
    </location>
</feature>
<sequence length="231" mass="25121">MKMSLPTWPLALLALFALSILFDSCKKSDAPDDPTKGFTTQIQNIVPTTIIDDLRTRGMTINEGKVPPALAGTIVVASPWELLSPYGTEDSWQKGKVIADYKYKFYEQTTDGKIKYDYKNDGSDTGSGKGAFISGNGNTFTIFSEDVGVSKTVNYKTITVMSGEITDAGIKNFQYAFVLKEKTNDDNNSALIPVGKGRIWIDSDKLATKTTSFRLAAPGESSPIVSMLTAN</sequence>
<evidence type="ECO:0000313" key="3">
    <source>
        <dbReference type="Proteomes" id="UP000501802"/>
    </source>
</evidence>
<accession>A0A6G9AQL9</accession>
<dbReference type="AlphaFoldDB" id="A0A6G9AQL9"/>
<evidence type="ECO:0000313" key="2">
    <source>
        <dbReference type="EMBL" id="QIP14634.1"/>
    </source>
</evidence>
<proteinExistence type="predicted"/>
<keyword evidence="3" id="KW-1185">Reference proteome</keyword>
<feature type="chain" id="PRO_5026134666" evidence="1">
    <location>
        <begin position="20"/>
        <end position="231"/>
    </location>
</feature>
<dbReference type="RefSeq" id="WP_167211085.1">
    <property type="nucleotide sequence ID" value="NZ_CP050063.1"/>
</dbReference>
<protein>
    <submittedName>
        <fullName evidence="2">Uncharacterized protein</fullName>
    </submittedName>
</protein>
<organism evidence="2 3">
    <name type="scientific">Spirosoma aureum</name>
    <dbReference type="NCBI Taxonomy" id="2692134"/>
    <lineage>
        <taxon>Bacteria</taxon>
        <taxon>Pseudomonadati</taxon>
        <taxon>Bacteroidota</taxon>
        <taxon>Cytophagia</taxon>
        <taxon>Cytophagales</taxon>
        <taxon>Cytophagaceae</taxon>
        <taxon>Spirosoma</taxon>
    </lineage>
</organism>
<keyword evidence="1" id="KW-0732">Signal</keyword>
<dbReference type="KEGG" id="spib:G8759_19465"/>
<reference evidence="2 3" key="1">
    <citation type="submission" date="2020-03" db="EMBL/GenBank/DDBJ databases">
        <authorList>
            <person name="Kim M.K."/>
        </authorList>
    </citation>
    <scope>NUCLEOTIDE SEQUENCE [LARGE SCALE GENOMIC DNA]</scope>
    <source>
        <strain evidence="2 3">BT328</strain>
    </source>
</reference>